<evidence type="ECO:0000313" key="1">
    <source>
        <dbReference type="EMBL" id="CAH9068309.1"/>
    </source>
</evidence>
<evidence type="ECO:0000313" key="2">
    <source>
        <dbReference type="Proteomes" id="UP001152523"/>
    </source>
</evidence>
<dbReference type="AlphaFoldDB" id="A0AAV0C8Y5"/>
<comment type="caution">
    <text evidence="1">The sequence shown here is derived from an EMBL/GenBank/DDBJ whole genome shotgun (WGS) entry which is preliminary data.</text>
</comment>
<dbReference type="EMBL" id="CAMAPF010000015">
    <property type="protein sequence ID" value="CAH9068309.1"/>
    <property type="molecule type" value="Genomic_DNA"/>
</dbReference>
<organism evidence="1 2">
    <name type="scientific">Cuscuta epithymum</name>
    <dbReference type="NCBI Taxonomy" id="186058"/>
    <lineage>
        <taxon>Eukaryota</taxon>
        <taxon>Viridiplantae</taxon>
        <taxon>Streptophyta</taxon>
        <taxon>Embryophyta</taxon>
        <taxon>Tracheophyta</taxon>
        <taxon>Spermatophyta</taxon>
        <taxon>Magnoliopsida</taxon>
        <taxon>eudicotyledons</taxon>
        <taxon>Gunneridae</taxon>
        <taxon>Pentapetalae</taxon>
        <taxon>asterids</taxon>
        <taxon>lamiids</taxon>
        <taxon>Solanales</taxon>
        <taxon>Convolvulaceae</taxon>
        <taxon>Cuscuteae</taxon>
        <taxon>Cuscuta</taxon>
        <taxon>Cuscuta subgen. Cuscuta</taxon>
    </lineage>
</organism>
<proteinExistence type="predicted"/>
<name>A0AAV0C8Y5_9ASTE</name>
<feature type="non-terminal residue" evidence="1">
    <location>
        <position position="105"/>
    </location>
</feature>
<gene>
    <name evidence="1" type="ORF">CEPIT_LOCUS2713</name>
</gene>
<reference evidence="1" key="1">
    <citation type="submission" date="2022-07" db="EMBL/GenBank/DDBJ databases">
        <authorList>
            <person name="Macas J."/>
            <person name="Novak P."/>
            <person name="Neumann P."/>
        </authorList>
    </citation>
    <scope>NUCLEOTIDE SEQUENCE</scope>
</reference>
<protein>
    <submittedName>
        <fullName evidence="1">Uncharacterized protein</fullName>
    </submittedName>
</protein>
<accession>A0AAV0C8Y5</accession>
<sequence length="105" mass="12089">MVSVYNLYSANTRIQVNNGCSLFWDSNWSPFGPLYRLSHEPHDPITIREAYENIHSHVGDLPHHVSTALINNSPSFEETPDTTHWTRAPNGDFSFKTAYDEIRKK</sequence>
<keyword evidence="2" id="KW-1185">Reference proteome</keyword>
<dbReference type="Proteomes" id="UP001152523">
    <property type="component" value="Unassembled WGS sequence"/>
</dbReference>